<dbReference type="EMBL" id="JBHSLN010000004">
    <property type="protein sequence ID" value="MFC5296119.1"/>
    <property type="molecule type" value="Genomic_DNA"/>
</dbReference>
<evidence type="ECO:0000256" key="1">
    <source>
        <dbReference type="SAM" id="MobiDB-lite"/>
    </source>
</evidence>
<organism evidence="3 4">
    <name type="scientific">Brachybacterium tyrofermentans</name>
    <dbReference type="NCBI Taxonomy" id="47848"/>
    <lineage>
        <taxon>Bacteria</taxon>
        <taxon>Bacillati</taxon>
        <taxon>Actinomycetota</taxon>
        <taxon>Actinomycetes</taxon>
        <taxon>Micrococcales</taxon>
        <taxon>Dermabacteraceae</taxon>
        <taxon>Brachybacterium</taxon>
    </lineage>
</organism>
<dbReference type="Gene3D" id="3.40.50.150">
    <property type="entry name" value="Vaccinia Virus protein VP39"/>
    <property type="match status" value="1"/>
</dbReference>
<proteinExistence type="predicted"/>
<sequence length="223" mass="23810">MQSSSADRDFAPYNAAQEGRDVRPLARAAVDAARPAGDAAGPMITGRSTDTAGSTDAEGTRRVAIDLGCGRGIETRHLAESGYSVHAYDVDPSVAPAIAELAAELPVQHETLDLASITALPATDLILSCATLPFVPREHFHGLWQAMREALRAGGVLAVDLFGDRDDWAGTDGTFMARAEVETLLAGFDVLSLQERERDGASFQGPKHWHTFQVLARLRSSRG</sequence>
<feature type="domain" description="Methyltransferase type 12" evidence="2">
    <location>
        <begin position="65"/>
        <end position="157"/>
    </location>
</feature>
<feature type="compositionally biased region" description="Low complexity" evidence="1">
    <location>
        <begin position="25"/>
        <end position="42"/>
    </location>
</feature>
<evidence type="ECO:0000259" key="2">
    <source>
        <dbReference type="Pfam" id="PF08242"/>
    </source>
</evidence>
<dbReference type="GO" id="GO:0008168">
    <property type="term" value="F:methyltransferase activity"/>
    <property type="evidence" value="ECO:0007669"/>
    <property type="project" value="UniProtKB-KW"/>
</dbReference>
<dbReference type="RefSeq" id="WP_343922217.1">
    <property type="nucleotide sequence ID" value="NZ_BAAAIR010000007.1"/>
</dbReference>
<protein>
    <submittedName>
        <fullName evidence="3">Class I SAM-dependent methyltransferase</fullName>
    </submittedName>
</protein>
<reference evidence="4" key="1">
    <citation type="journal article" date="2019" name="Int. J. Syst. Evol. Microbiol.">
        <title>The Global Catalogue of Microorganisms (GCM) 10K type strain sequencing project: providing services to taxonomists for standard genome sequencing and annotation.</title>
        <authorList>
            <consortium name="The Broad Institute Genomics Platform"/>
            <consortium name="The Broad Institute Genome Sequencing Center for Infectious Disease"/>
            <person name="Wu L."/>
            <person name="Ma J."/>
        </authorList>
    </citation>
    <scope>NUCLEOTIDE SEQUENCE [LARGE SCALE GENOMIC DNA]</scope>
    <source>
        <strain evidence="4">CGMCC 1.16455</strain>
    </source>
</reference>
<evidence type="ECO:0000313" key="4">
    <source>
        <dbReference type="Proteomes" id="UP001595937"/>
    </source>
</evidence>
<keyword evidence="4" id="KW-1185">Reference proteome</keyword>
<dbReference type="SUPFAM" id="SSF53335">
    <property type="entry name" value="S-adenosyl-L-methionine-dependent methyltransferases"/>
    <property type="match status" value="1"/>
</dbReference>
<keyword evidence="3" id="KW-0489">Methyltransferase</keyword>
<dbReference type="Pfam" id="PF08242">
    <property type="entry name" value="Methyltransf_12"/>
    <property type="match status" value="1"/>
</dbReference>
<dbReference type="GO" id="GO:0032259">
    <property type="term" value="P:methylation"/>
    <property type="evidence" value="ECO:0007669"/>
    <property type="project" value="UniProtKB-KW"/>
</dbReference>
<comment type="caution">
    <text evidence="3">The sequence shown here is derived from an EMBL/GenBank/DDBJ whole genome shotgun (WGS) entry which is preliminary data.</text>
</comment>
<dbReference type="GeneID" id="303295994"/>
<accession>A0ABW0FBM1</accession>
<dbReference type="InterPro" id="IPR013217">
    <property type="entry name" value="Methyltransf_12"/>
</dbReference>
<feature type="compositionally biased region" description="Basic and acidic residues" evidence="1">
    <location>
        <begin position="1"/>
        <end position="10"/>
    </location>
</feature>
<name>A0ABW0FBM1_9MICO</name>
<dbReference type="InterPro" id="IPR029063">
    <property type="entry name" value="SAM-dependent_MTases_sf"/>
</dbReference>
<dbReference type="CDD" id="cd02440">
    <property type="entry name" value="AdoMet_MTases"/>
    <property type="match status" value="1"/>
</dbReference>
<gene>
    <name evidence="3" type="ORF">ACFPK8_01190</name>
</gene>
<feature type="region of interest" description="Disordered" evidence="1">
    <location>
        <begin position="1"/>
        <end position="58"/>
    </location>
</feature>
<keyword evidence="3" id="KW-0808">Transferase</keyword>
<dbReference type="Proteomes" id="UP001595937">
    <property type="component" value="Unassembled WGS sequence"/>
</dbReference>
<evidence type="ECO:0000313" key="3">
    <source>
        <dbReference type="EMBL" id="MFC5296119.1"/>
    </source>
</evidence>